<dbReference type="PANTHER" id="PTHR43692">
    <property type="entry name" value="UDP-N-ACETYLMURAMOYLALANINE--D-GLUTAMATE LIGASE"/>
    <property type="match status" value="1"/>
</dbReference>
<keyword evidence="4 7" id="KW-0436">Ligase</keyword>
<keyword evidence="5 7" id="KW-0547">Nucleotide-binding</keyword>
<evidence type="ECO:0000256" key="8">
    <source>
        <dbReference type="RuleBase" id="RU003664"/>
    </source>
</evidence>
<keyword evidence="6 7" id="KW-0067">ATP-binding</keyword>
<dbReference type="InterPro" id="IPR004101">
    <property type="entry name" value="Mur_ligase_C"/>
</dbReference>
<comment type="similarity">
    <text evidence="7">Belongs to the MurCDEF family.</text>
</comment>
<dbReference type="Pfam" id="PF08245">
    <property type="entry name" value="Mur_ligase_M"/>
    <property type="match status" value="1"/>
</dbReference>
<dbReference type="GO" id="GO:0071555">
    <property type="term" value="P:cell wall organization"/>
    <property type="evidence" value="ECO:0007669"/>
    <property type="project" value="UniProtKB-KW"/>
</dbReference>
<dbReference type="OrthoDB" id="9809796at2"/>
<dbReference type="GO" id="GO:0051301">
    <property type="term" value="P:cell division"/>
    <property type="evidence" value="ECO:0007669"/>
    <property type="project" value="UniProtKB-KW"/>
</dbReference>
<dbReference type="Gene3D" id="3.40.50.720">
    <property type="entry name" value="NAD(P)-binding Rossmann-like Domain"/>
    <property type="match status" value="1"/>
</dbReference>
<reference evidence="11 12" key="1">
    <citation type="submission" date="2018-05" db="EMBL/GenBank/DDBJ databases">
        <title>Salinimonas sp. HMF8227 Genome sequencing and assembly.</title>
        <authorList>
            <person name="Kang H."/>
            <person name="Kang J."/>
            <person name="Cha I."/>
            <person name="Kim H."/>
            <person name="Joh K."/>
        </authorList>
    </citation>
    <scope>NUCLEOTIDE SEQUENCE [LARGE SCALE GENOMIC DNA]</scope>
    <source>
        <strain evidence="11 12">HMF8227</strain>
    </source>
</reference>
<dbReference type="GO" id="GO:0005737">
    <property type="term" value="C:cytoplasm"/>
    <property type="evidence" value="ECO:0007669"/>
    <property type="project" value="UniProtKB-SubCell"/>
</dbReference>
<keyword evidence="7 8" id="KW-0961">Cell wall biogenesis/degradation</keyword>
<dbReference type="SUPFAM" id="SSF51984">
    <property type="entry name" value="MurCD N-terminal domain"/>
    <property type="match status" value="1"/>
</dbReference>
<comment type="subcellular location">
    <subcellularLocation>
        <location evidence="1 7 8">Cytoplasm</location>
    </subcellularLocation>
</comment>
<evidence type="ECO:0000256" key="6">
    <source>
        <dbReference type="ARBA" id="ARBA00022840"/>
    </source>
</evidence>
<keyword evidence="12" id="KW-1185">Reference proteome</keyword>
<feature type="domain" description="Mur ligase C-terminal" evidence="9">
    <location>
        <begin position="300"/>
        <end position="410"/>
    </location>
</feature>
<dbReference type="InterPro" id="IPR036615">
    <property type="entry name" value="Mur_ligase_C_dom_sf"/>
</dbReference>
<keyword evidence="7 8" id="KW-0133">Cell shape</keyword>
<dbReference type="Proteomes" id="UP000245728">
    <property type="component" value="Chromosome"/>
</dbReference>
<dbReference type="EC" id="6.3.2.9" evidence="7 8"/>
<dbReference type="GO" id="GO:0009252">
    <property type="term" value="P:peptidoglycan biosynthetic process"/>
    <property type="evidence" value="ECO:0007669"/>
    <property type="project" value="UniProtKB-UniRule"/>
</dbReference>
<keyword evidence="7 8" id="KW-0132">Cell division</keyword>
<dbReference type="InterPro" id="IPR013221">
    <property type="entry name" value="Mur_ligase_cen"/>
</dbReference>
<dbReference type="PANTHER" id="PTHR43692:SF1">
    <property type="entry name" value="UDP-N-ACETYLMURAMOYLALANINE--D-GLUTAMATE LIGASE"/>
    <property type="match status" value="1"/>
</dbReference>
<feature type="domain" description="Mur ligase central" evidence="10">
    <location>
        <begin position="111"/>
        <end position="277"/>
    </location>
</feature>
<comment type="catalytic activity">
    <reaction evidence="7 8">
        <text>UDP-N-acetyl-alpha-D-muramoyl-L-alanine + D-glutamate + ATP = UDP-N-acetyl-alpha-D-muramoyl-L-alanyl-D-glutamate + ADP + phosphate + H(+)</text>
        <dbReference type="Rhea" id="RHEA:16429"/>
        <dbReference type="ChEBI" id="CHEBI:15378"/>
        <dbReference type="ChEBI" id="CHEBI:29986"/>
        <dbReference type="ChEBI" id="CHEBI:30616"/>
        <dbReference type="ChEBI" id="CHEBI:43474"/>
        <dbReference type="ChEBI" id="CHEBI:83898"/>
        <dbReference type="ChEBI" id="CHEBI:83900"/>
        <dbReference type="ChEBI" id="CHEBI:456216"/>
        <dbReference type="EC" id="6.3.2.9"/>
    </reaction>
</comment>
<keyword evidence="3 7" id="KW-0963">Cytoplasm</keyword>
<dbReference type="HAMAP" id="MF_00639">
    <property type="entry name" value="MurD"/>
    <property type="match status" value="1"/>
</dbReference>
<evidence type="ECO:0000256" key="5">
    <source>
        <dbReference type="ARBA" id="ARBA00022741"/>
    </source>
</evidence>
<evidence type="ECO:0000259" key="10">
    <source>
        <dbReference type="Pfam" id="PF08245"/>
    </source>
</evidence>
<sequence>MTKTMMLKNKRVAVVGLGLTGLSCVRFLHQQGAQVLAMDTRAHLTPELPAGTDVQLGPLDAQSLVSVDFILLSPGLPLSEPALVSARQAGVAILGDIELFARFNKTPVVAITGSNGKSTVTRLVTQMLKASGRKVAEGGNIGRPALELLEDNADVVVLELSSFQLETTDSLAPLAATILNISADHMDRYSSLEDYAAAKQRIYVGAKHCFYNREDRLTWPERPNRQQSFGLSAPETGWGYDPSHDMIIHNSKPLLEFGVCGLVGQHNLLNIQAAAALSLTAGASLEGVVEAATHFTGLPHRCELVRRTQGISWINDSKGTNIGATQAAIDGLAPQVAGRLILIAGGDGKGADFSTLDLSRVQVLICLGKDGQRIAEQHDSAQLVADMNEAVFQASRIAKDGDMVLLSPACASLDMYANYQARGQAFVDAVEAL</sequence>
<dbReference type="PROSITE" id="PS51257">
    <property type="entry name" value="PROKAR_LIPOPROTEIN"/>
    <property type="match status" value="1"/>
</dbReference>
<gene>
    <name evidence="7 11" type="primary">murD</name>
    <name evidence="11" type="ORF">HMF8227_02472</name>
</gene>
<keyword evidence="7 8" id="KW-0573">Peptidoglycan synthesis</keyword>
<evidence type="ECO:0000313" key="12">
    <source>
        <dbReference type="Proteomes" id="UP000245728"/>
    </source>
</evidence>
<dbReference type="GO" id="GO:0008360">
    <property type="term" value="P:regulation of cell shape"/>
    <property type="evidence" value="ECO:0007669"/>
    <property type="project" value="UniProtKB-KW"/>
</dbReference>
<accession>A0A2S2E5I7</accession>
<dbReference type="Pfam" id="PF02875">
    <property type="entry name" value="Mur_ligase_C"/>
    <property type="match status" value="1"/>
</dbReference>
<dbReference type="SUPFAM" id="SSF53623">
    <property type="entry name" value="MurD-like peptide ligases, catalytic domain"/>
    <property type="match status" value="1"/>
</dbReference>
<dbReference type="SUPFAM" id="SSF53244">
    <property type="entry name" value="MurD-like peptide ligases, peptide-binding domain"/>
    <property type="match status" value="1"/>
</dbReference>
<evidence type="ECO:0000256" key="4">
    <source>
        <dbReference type="ARBA" id="ARBA00022598"/>
    </source>
</evidence>
<dbReference type="RefSeq" id="WP_109340453.1">
    <property type="nucleotide sequence ID" value="NZ_CP029347.1"/>
</dbReference>
<evidence type="ECO:0000256" key="3">
    <source>
        <dbReference type="ARBA" id="ARBA00022490"/>
    </source>
</evidence>
<dbReference type="Pfam" id="PF21799">
    <property type="entry name" value="MurD-like_N"/>
    <property type="match status" value="1"/>
</dbReference>
<dbReference type="InterPro" id="IPR005762">
    <property type="entry name" value="MurD"/>
</dbReference>
<dbReference type="GO" id="GO:0005524">
    <property type="term" value="F:ATP binding"/>
    <property type="evidence" value="ECO:0007669"/>
    <property type="project" value="UniProtKB-UniRule"/>
</dbReference>
<evidence type="ECO:0000256" key="7">
    <source>
        <dbReference type="HAMAP-Rule" id="MF_00639"/>
    </source>
</evidence>
<dbReference type="GO" id="GO:0008764">
    <property type="term" value="F:UDP-N-acetylmuramoylalanine-D-glutamate ligase activity"/>
    <property type="evidence" value="ECO:0007669"/>
    <property type="project" value="UniProtKB-UniRule"/>
</dbReference>
<dbReference type="AlphaFoldDB" id="A0A2S2E5I7"/>
<feature type="binding site" evidence="7">
    <location>
        <begin position="113"/>
        <end position="119"/>
    </location>
    <ligand>
        <name>ATP</name>
        <dbReference type="ChEBI" id="CHEBI:30616"/>
    </ligand>
</feature>
<keyword evidence="7 8" id="KW-0131">Cell cycle</keyword>
<proteinExistence type="inferred from homology"/>
<dbReference type="Gene3D" id="3.40.1190.10">
    <property type="entry name" value="Mur-like, catalytic domain"/>
    <property type="match status" value="1"/>
</dbReference>
<name>A0A2S2E5I7_9ALTE</name>
<dbReference type="EMBL" id="CP029347">
    <property type="protein sequence ID" value="AWL12924.1"/>
    <property type="molecule type" value="Genomic_DNA"/>
</dbReference>
<evidence type="ECO:0000259" key="9">
    <source>
        <dbReference type="Pfam" id="PF02875"/>
    </source>
</evidence>
<evidence type="ECO:0000256" key="2">
    <source>
        <dbReference type="ARBA" id="ARBA00004752"/>
    </source>
</evidence>
<evidence type="ECO:0000256" key="1">
    <source>
        <dbReference type="ARBA" id="ARBA00004496"/>
    </source>
</evidence>
<dbReference type="UniPathway" id="UPA00219"/>
<dbReference type="InterPro" id="IPR036565">
    <property type="entry name" value="Mur-like_cat_sf"/>
</dbReference>
<protein>
    <recommendedName>
        <fullName evidence="7 8">UDP-N-acetylmuramoylalanine--D-glutamate ligase</fullName>
        <ecNumber evidence="7 8">6.3.2.9</ecNumber>
    </recommendedName>
    <alternativeName>
        <fullName evidence="7">D-glutamic acid-adding enzyme</fullName>
    </alternativeName>
    <alternativeName>
        <fullName evidence="7">UDP-N-acetylmuramoyl-L-alanyl-D-glutamate synthetase</fullName>
    </alternativeName>
</protein>
<dbReference type="NCBIfam" id="TIGR01087">
    <property type="entry name" value="murD"/>
    <property type="match status" value="1"/>
</dbReference>
<comment type="pathway">
    <text evidence="2 7 8">Cell wall biogenesis; peptidoglycan biosynthesis.</text>
</comment>
<comment type="function">
    <text evidence="7 8">Cell wall formation. Catalyzes the addition of glutamate to the nucleotide precursor UDP-N-acetylmuramoyl-L-alanine (UMA).</text>
</comment>
<dbReference type="KEGG" id="salh:HMF8227_02472"/>
<dbReference type="Gene3D" id="3.90.190.20">
    <property type="entry name" value="Mur ligase, C-terminal domain"/>
    <property type="match status" value="1"/>
</dbReference>
<evidence type="ECO:0000313" key="11">
    <source>
        <dbReference type="EMBL" id="AWL12924.1"/>
    </source>
</evidence>
<organism evidence="11 12">
    <name type="scientific">Saliniradius amylolyticus</name>
    <dbReference type="NCBI Taxonomy" id="2183582"/>
    <lineage>
        <taxon>Bacteria</taxon>
        <taxon>Pseudomonadati</taxon>
        <taxon>Pseudomonadota</taxon>
        <taxon>Gammaproteobacteria</taxon>
        <taxon>Alteromonadales</taxon>
        <taxon>Alteromonadaceae</taxon>
        <taxon>Saliniradius</taxon>
    </lineage>
</organism>